<feature type="signal peptide" evidence="6">
    <location>
        <begin position="1"/>
        <end position="25"/>
    </location>
</feature>
<evidence type="ECO:0000313" key="10">
    <source>
        <dbReference type="Proteomes" id="UP000533598"/>
    </source>
</evidence>
<dbReference type="Proteomes" id="UP000533598">
    <property type="component" value="Unassembled WGS sequence"/>
</dbReference>
<organism evidence="9 10">
    <name type="scientific">Crossiella cryophila</name>
    <dbReference type="NCBI Taxonomy" id="43355"/>
    <lineage>
        <taxon>Bacteria</taxon>
        <taxon>Bacillati</taxon>
        <taxon>Actinomycetota</taxon>
        <taxon>Actinomycetes</taxon>
        <taxon>Pseudonocardiales</taxon>
        <taxon>Pseudonocardiaceae</taxon>
        <taxon>Crossiella</taxon>
    </lineage>
</organism>
<name>A0A7W7CID2_9PSEU</name>
<dbReference type="InterPro" id="IPR041233">
    <property type="entry name" value="Melibiase_C"/>
</dbReference>
<dbReference type="Pfam" id="PF16499">
    <property type="entry name" value="Melibiase_2"/>
    <property type="match status" value="1"/>
</dbReference>
<dbReference type="InterPro" id="IPR017853">
    <property type="entry name" value="GH"/>
</dbReference>
<evidence type="ECO:0000259" key="7">
    <source>
        <dbReference type="Pfam" id="PF17801"/>
    </source>
</evidence>
<dbReference type="InterPro" id="IPR013780">
    <property type="entry name" value="Glyco_hydro_b"/>
</dbReference>
<keyword evidence="10" id="KW-1185">Reference proteome</keyword>
<sequence>MRTLLRRGTALAALAMLAATLPAAASTEEAAHASATVDQGAPEYYDSGLADTPYMGWNTYYGTGAPTEASIRGVADHMAASGLREAGYKIIWIDGGWTAPQARNAAGDLVIDPVKFPNGFDQLVEDLHRKGFKAGIYTDAGAWDGKNCGVGSGGFYERDTKQFARWKFDAIKIDFLCGINQNMKPAKAFAEFSAAVRKAGRPMLLNLCNPVTDAWSVPHGPDQVAGISYSFGPTVADSWRSSTDVAFGTPYEGIWRDMLRNMDDNAAHPEAGGPGHFNDPDYLIPMRRTEKGTLELNEEESTTQFVMWSQMASPLIIGSDPRTLPESMIRTLRNPEILAVNQDRRGIQGVRIGNNGSTDIYSKVLSRAGERSVVLLNRGDQPAEITVKFADAGLQGEVAVRDLRARADRGKATGSYTATVPAHGTAMLKLRGAELAPGESLGGASSASPALVRFDDATAVAFQRNEHGVLEQQLRTGDKWSQRWTPLGGPTGGRILGQPAAHASAGNRIDVFVRGLDNAAYRRTSRAGVWGPWQRLGGSLTDSPSVAFTGPDNWSLFGRGEDGRIWTRTADSAWSTIGSPGDKPTYGRPGAAVVSDGTFVAVRTAEDAVWVRQRDTAGNWGAWTGLGGVISGSPTLLSTQDRIYLFARAGDYTLWQVNRTDGNWGGWFKRTEFASNTVVGAVGAAPGANGSAWLVHRGPDNRVSQSRL</sequence>
<dbReference type="GO" id="GO:0005975">
    <property type="term" value="P:carbohydrate metabolic process"/>
    <property type="evidence" value="ECO:0007669"/>
    <property type="project" value="InterPro"/>
</dbReference>
<dbReference type="GO" id="GO:0004557">
    <property type="term" value="F:alpha-galactosidase activity"/>
    <property type="evidence" value="ECO:0007669"/>
    <property type="project" value="UniProtKB-EC"/>
</dbReference>
<dbReference type="InterPro" id="IPR013785">
    <property type="entry name" value="Aldolase_TIM"/>
</dbReference>
<dbReference type="CDD" id="cd14792">
    <property type="entry name" value="GH27"/>
    <property type="match status" value="1"/>
</dbReference>
<dbReference type="Gene3D" id="2.120.10.70">
    <property type="entry name" value="Fucose-specific lectin"/>
    <property type="match status" value="1"/>
</dbReference>
<evidence type="ECO:0000256" key="1">
    <source>
        <dbReference type="ARBA" id="ARBA00009743"/>
    </source>
</evidence>
<dbReference type="Pfam" id="PF26607">
    <property type="entry name" value="DUF8189"/>
    <property type="match status" value="1"/>
</dbReference>
<dbReference type="Gene3D" id="3.20.20.70">
    <property type="entry name" value="Aldolase class I"/>
    <property type="match status" value="1"/>
</dbReference>
<evidence type="ECO:0000256" key="5">
    <source>
        <dbReference type="RuleBase" id="RU361168"/>
    </source>
</evidence>
<evidence type="ECO:0000256" key="4">
    <source>
        <dbReference type="ARBA" id="ARBA00023295"/>
    </source>
</evidence>
<dbReference type="PRINTS" id="PR00740">
    <property type="entry name" value="GLHYDRLASE27"/>
</dbReference>
<dbReference type="SUPFAM" id="SSF51445">
    <property type="entry name" value="(Trans)glycosidases"/>
    <property type="match status" value="1"/>
</dbReference>
<keyword evidence="4 5" id="KW-0326">Glycosidase</keyword>
<dbReference type="AlphaFoldDB" id="A0A7W7CID2"/>
<protein>
    <recommendedName>
        <fullName evidence="5">Alpha-galactosidase</fullName>
        <ecNumber evidence="5">3.2.1.22</ecNumber>
    </recommendedName>
    <alternativeName>
        <fullName evidence="5">Melibiase</fullName>
    </alternativeName>
</protein>
<evidence type="ECO:0000256" key="3">
    <source>
        <dbReference type="ARBA" id="ARBA00022801"/>
    </source>
</evidence>
<dbReference type="SUPFAM" id="SSF51011">
    <property type="entry name" value="Glycosyl hydrolase domain"/>
    <property type="match status" value="1"/>
</dbReference>
<comment type="similarity">
    <text evidence="1 5">Belongs to the glycosyl hydrolase 27 family.</text>
</comment>
<proteinExistence type="inferred from homology"/>
<evidence type="ECO:0000256" key="2">
    <source>
        <dbReference type="ARBA" id="ARBA00022729"/>
    </source>
</evidence>
<dbReference type="PANTHER" id="PTHR11452:SF75">
    <property type="entry name" value="ALPHA-GALACTOSIDASE MEL1"/>
    <property type="match status" value="1"/>
</dbReference>
<feature type="domain" description="PLL-like beta propeller" evidence="8">
    <location>
        <begin position="529"/>
        <end position="668"/>
    </location>
</feature>
<gene>
    <name evidence="9" type="ORF">HNR67_006416</name>
</gene>
<dbReference type="EMBL" id="JACHMH010000001">
    <property type="protein sequence ID" value="MBB4680298.1"/>
    <property type="molecule type" value="Genomic_DNA"/>
</dbReference>
<keyword evidence="5" id="KW-1015">Disulfide bond</keyword>
<comment type="catalytic activity">
    <reaction evidence="5">
        <text>Hydrolysis of terminal, non-reducing alpha-D-galactose residues in alpha-D-galactosides, including galactose oligosaccharides, galactomannans and galactolipids.</text>
        <dbReference type="EC" id="3.2.1.22"/>
    </reaction>
</comment>
<dbReference type="InterPro" id="IPR002241">
    <property type="entry name" value="Glyco_hydro_27"/>
</dbReference>
<evidence type="ECO:0000313" key="9">
    <source>
        <dbReference type="EMBL" id="MBB4680298.1"/>
    </source>
</evidence>
<accession>A0A7W7CID2</accession>
<reference evidence="9 10" key="1">
    <citation type="submission" date="2020-08" db="EMBL/GenBank/DDBJ databases">
        <title>Sequencing the genomes of 1000 actinobacteria strains.</title>
        <authorList>
            <person name="Klenk H.-P."/>
        </authorList>
    </citation>
    <scope>NUCLEOTIDE SEQUENCE [LARGE SCALE GENOMIC DNA]</scope>
    <source>
        <strain evidence="9 10">DSM 44230</strain>
    </source>
</reference>
<dbReference type="PANTHER" id="PTHR11452">
    <property type="entry name" value="ALPHA-GALACTOSIDASE/ALPHA-N-ACETYLGALACTOSAMINIDASE"/>
    <property type="match status" value="1"/>
</dbReference>
<evidence type="ECO:0000259" key="8">
    <source>
        <dbReference type="Pfam" id="PF26607"/>
    </source>
</evidence>
<feature type="chain" id="PRO_5038732074" description="Alpha-galactosidase" evidence="6">
    <location>
        <begin position="26"/>
        <end position="708"/>
    </location>
</feature>
<dbReference type="RefSeq" id="WP_185005993.1">
    <property type="nucleotide sequence ID" value="NZ_BAAAUI010000009.1"/>
</dbReference>
<dbReference type="EC" id="3.2.1.22" evidence="5"/>
<dbReference type="Pfam" id="PF17801">
    <property type="entry name" value="Melibiase_C"/>
    <property type="match status" value="1"/>
</dbReference>
<feature type="domain" description="Alpha galactosidase C-terminal" evidence="7">
    <location>
        <begin position="356"/>
        <end position="430"/>
    </location>
</feature>
<keyword evidence="2 6" id="KW-0732">Signal</keyword>
<keyword evidence="3 5" id="KW-0378">Hydrolase</keyword>
<dbReference type="SUPFAM" id="SSF89372">
    <property type="entry name" value="Fucose-specific lectin"/>
    <property type="match status" value="1"/>
</dbReference>
<dbReference type="InterPro" id="IPR058502">
    <property type="entry name" value="PLL-like_beta-prop"/>
</dbReference>
<dbReference type="Gene3D" id="2.60.40.1180">
    <property type="entry name" value="Golgi alpha-mannosidase II"/>
    <property type="match status" value="1"/>
</dbReference>
<comment type="caution">
    <text evidence="9">The sequence shown here is derived from an EMBL/GenBank/DDBJ whole genome shotgun (WGS) entry which is preliminary data.</text>
</comment>
<evidence type="ECO:0000256" key="6">
    <source>
        <dbReference type="SAM" id="SignalP"/>
    </source>
</evidence>